<sequence>MHEQNYPTPINVLPREILLRIFSILIGWDTIYRGYWDSQRLWDHDRRVCQHRSRHVTNLSCVNTLWRRLVINATSFWSHIDIFFEHGHWLPLGRFSRQCFTRVKDAPIELHINCGQTHRLYTAASAIPNYLRDRTVTSLILTTLYPAVVEPIVGIYLNGNTRSHLSKLQVELVSSMESVVCVPIPTHANQEQLSQNLLQLNTLRLSATTVDWDSARFSRLVDLQLRDVQPSPSMDQIYDILAASPELCTIELEQLHLKSYELTGRPKARIHLPKLTFLSLGGSDFEFVDRLLQVIGLDASPLCLKLWISETSHKALESLRIPHKLTTLSLRIPDLPIAILGQMMTSQNDLTTLALADQDVDDFNVVPNTIGSQHSNLQRVVLRKCRITFMGLRRIASIPSLRSLWIESCMYAPRMIGFYSRELPEDELKWLEVTVHDLYVDYAHYGRLRCSLPWWLR</sequence>
<dbReference type="Gene3D" id="1.20.1280.50">
    <property type="match status" value="1"/>
</dbReference>
<evidence type="ECO:0000313" key="1">
    <source>
        <dbReference type="EMBL" id="CAE6454795.1"/>
    </source>
</evidence>
<proteinExistence type="predicted"/>
<evidence type="ECO:0000313" key="2">
    <source>
        <dbReference type="Proteomes" id="UP000663888"/>
    </source>
</evidence>
<organism evidence="1 2">
    <name type="scientific">Rhizoctonia solani</name>
    <dbReference type="NCBI Taxonomy" id="456999"/>
    <lineage>
        <taxon>Eukaryota</taxon>
        <taxon>Fungi</taxon>
        <taxon>Dikarya</taxon>
        <taxon>Basidiomycota</taxon>
        <taxon>Agaricomycotina</taxon>
        <taxon>Agaricomycetes</taxon>
        <taxon>Cantharellales</taxon>
        <taxon>Ceratobasidiaceae</taxon>
        <taxon>Rhizoctonia</taxon>
    </lineage>
</organism>
<dbReference type="SUPFAM" id="SSF52047">
    <property type="entry name" value="RNI-like"/>
    <property type="match status" value="1"/>
</dbReference>
<dbReference type="AlphaFoldDB" id="A0A8H3BEA2"/>
<protein>
    <recommendedName>
        <fullName evidence="3">F-box domain-containing protein</fullName>
    </recommendedName>
</protein>
<accession>A0A8H3BEA2</accession>
<gene>
    <name evidence="1" type="ORF">RDB_LOCUS74954</name>
</gene>
<dbReference type="InterPro" id="IPR032675">
    <property type="entry name" value="LRR_dom_sf"/>
</dbReference>
<name>A0A8H3BEA2_9AGAM</name>
<evidence type="ECO:0008006" key="3">
    <source>
        <dbReference type="Google" id="ProtNLM"/>
    </source>
</evidence>
<dbReference type="EMBL" id="CAJMWX010001046">
    <property type="protein sequence ID" value="CAE6454795.1"/>
    <property type="molecule type" value="Genomic_DNA"/>
</dbReference>
<comment type="caution">
    <text evidence="1">The sequence shown here is derived from an EMBL/GenBank/DDBJ whole genome shotgun (WGS) entry which is preliminary data.</text>
</comment>
<dbReference type="Gene3D" id="3.80.10.10">
    <property type="entry name" value="Ribonuclease Inhibitor"/>
    <property type="match status" value="1"/>
</dbReference>
<reference evidence="1" key="1">
    <citation type="submission" date="2021-01" db="EMBL/GenBank/DDBJ databases">
        <authorList>
            <person name="Kaushik A."/>
        </authorList>
    </citation>
    <scope>NUCLEOTIDE SEQUENCE</scope>
    <source>
        <strain evidence="1">AG4-R118</strain>
    </source>
</reference>
<dbReference type="Proteomes" id="UP000663888">
    <property type="component" value="Unassembled WGS sequence"/>
</dbReference>